<evidence type="ECO:0000256" key="2">
    <source>
        <dbReference type="ARBA" id="ARBA00023026"/>
    </source>
</evidence>
<keyword evidence="2" id="KW-0843">Virulence</keyword>
<keyword evidence="6" id="KW-1185">Reference proteome</keyword>
<dbReference type="EMBL" id="BAABBB010000020">
    <property type="protein sequence ID" value="GAA3546719.1"/>
    <property type="molecule type" value="Genomic_DNA"/>
</dbReference>
<organism evidence="5 6">
    <name type="scientific">Nocardioides daeguensis</name>
    <dbReference type="NCBI Taxonomy" id="908359"/>
    <lineage>
        <taxon>Bacteria</taxon>
        <taxon>Bacillati</taxon>
        <taxon>Actinomycetota</taxon>
        <taxon>Actinomycetes</taxon>
        <taxon>Propionibacteriales</taxon>
        <taxon>Nocardioidaceae</taxon>
        <taxon>Nocardioides</taxon>
    </lineage>
</organism>
<feature type="chain" id="PRO_5046652144" evidence="4">
    <location>
        <begin position="26"/>
        <end position="313"/>
    </location>
</feature>
<sequence>MDHRVRLSGAVGLVMLLAISAACQAGEPASRRQPDRNRPEADARAGAGVDATKVLVVIEENHTLEQMRDGMPYLAQLSTTYGYATHWTAITHPSLPNYLAIAGGTTYGITDDRSPAAHVDDIANAPSVFDQAITAGKTALTYAESMPQNCHVYDYPDRADGTPTYAVRHNPWTYYGAGHDDCLAHDVSLDNFAHDAESNQLPNVGFLIPDITHDAHDGSLAAADAWLEQQLTPVLASDDFRTGHLVVVVTADEDDRSADNTVLTSVLTPALSGKVVDTPLTHYSLTRYLAQVVGAEPLGEGEHAPDLAAAFGL</sequence>
<reference evidence="6" key="1">
    <citation type="journal article" date="2019" name="Int. J. Syst. Evol. Microbiol.">
        <title>The Global Catalogue of Microorganisms (GCM) 10K type strain sequencing project: providing services to taxonomists for standard genome sequencing and annotation.</title>
        <authorList>
            <consortium name="The Broad Institute Genomics Platform"/>
            <consortium name="The Broad Institute Genome Sequencing Center for Infectious Disease"/>
            <person name="Wu L."/>
            <person name="Ma J."/>
        </authorList>
    </citation>
    <scope>NUCLEOTIDE SEQUENCE [LARGE SCALE GENOMIC DNA]</scope>
    <source>
        <strain evidence="6">JCM 17460</strain>
    </source>
</reference>
<feature type="signal peptide" evidence="4">
    <location>
        <begin position="1"/>
        <end position="25"/>
    </location>
</feature>
<keyword evidence="1" id="KW-0378">Hydrolase</keyword>
<keyword evidence="4" id="KW-0732">Signal</keyword>
<comment type="caution">
    <text evidence="5">The sequence shown here is derived from an EMBL/GenBank/DDBJ whole genome shotgun (WGS) entry which is preliminary data.</text>
</comment>
<evidence type="ECO:0000256" key="1">
    <source>
        <dbReference type="ARBA" id="ARBA00022801"/>
    </source>
</evidence>
<dbReference type="Gene3D" id="3.40.720.10">
    <property type="entry name" value="Alkaline Phosphatase, subunit A"/>
    <property type="match status" value="1"/>
</dbReference>
<accession>A0ABP6W618</accession>
<dbReference type="PROSITE" id="PS51257">
    <property type="entry name" value="PROKAR_LIPOPROTEIN"/>
    <property type="match status" value="1"/>
</dbReference>
<feature type="region of interest" description="Disordered" evidence="3">
    <location>
        <begin position="26"/>
        <end position="46"/>
    </location>
</feature>
<evidence type="ECO:0000313" key="5">
    <source>
        <dbReference type="EMBL" id="GAA3546719.1"/>
    </source>
</evidence>
<dbReference type="RefSeq" id="WP_246593073.1">
    <property type="nucleotide sequence ID" value="NZ_BAABBB010000020.1"/>
</dbReference>
<gene>
    <name evidence="5" type="ORF">GCM10022263_37310</name>
</gene>
<evidence type="ECO:0000313" key="6">
    <source>
        <dbReference type="Proteomes" id="UP001500301"/>
    </source>
</evidence>
<protein>
    <submittedName>
        <fullName evidence="5">Alkaline phosphatase family protein</fullName>
    </submittedName>
</protein>
<name>A0ABP6W618_9ACTN</name>
<proteinExistence type="predicted"/>
<dbReference type="InterPro" id="IPR007312">
    <property type="entry name" value="Phosphoesterase"/>
</dbReference>
<evidence type="ECO:0000256" key="4">
    <source>
        <dbReference type="SAM" id="SignalP"/>
    </source>
</evidence>
<dbReference type="Pfam" id="PF04185">
    <property type="entry name" value="Phosphoesterase"/>
    <property type="match status" value="1"/>
</dbReference>
<dbReference type="PANTHER" id="PTHR31956:SF8">
    <property type="entry name" value="ACID PHOSPHATASE PHOA (AFU_ORTHOLOGUE AFUA_1G03570)"/>
    <property type="match status" value="1"/>
</dbReference>
<dbReference type="PANTHER" id="PTHR31956">
    <property type="entry name" value="NON-SPECIFIC PHOSPHOLIPASE C4-RELATED"/>
    <property type="match status" value="1"/>
</dbReference>
<evidence type="ECO:0000256" key="3">
    <source>
        <dbReference type="SAM" id="MobiDB-lite"/>
    </source>
</evidence>
<dbReference type="Proteomes" id="UP001500301">
    <property type="component" value="Unassembled WGS sequence"/>
</dbReference>
<feature type="compositionally biased region" description="Basic and acidic residues" evidence="3">
    <location>
        <begin position="29"/>
        <end position="43"/>
    </location>
</feature>
<dbReference type="InterPro" id="IPR017850">
    <property type="entry name" value="Alkaline_phosphatase_core_sf"/>
</dbReference>